<dbReference type="Pfam" id="PF13519">
    <property type="entry name" value="VWA_2"/>
    <property type="match status" value="1"/>
</dbReference>
<dbReference type="InterPro" id="IPR051266">
    <property type="entry name" value="CLCR"/>
</dbReference>
<dbReference type="SMART" id="SM00327">
    <property type="entry name" value="VWA"/>
    <property type="match status" value="1"/>
</dbReference>
<feature type="compositionally biased region" description="Pro residues" evidence="1">
    <location>
        <begin position="212"/>
        <end position="226"/>
    </location>
</feature>
<reference evidence="4" key="1">
    <citation type="submission" date="2018-08" db="EMBL/GenBank/DDBJ databases">
        <authorList>
            <person name="Im W.T."/>
        </authorList>
    </citation>
    <scope>NUCLEOTIDE SEQUENCE [LARGE SCALE GENOMIC DNA]</scope>
    <source>
        <strain evidence="4">LA-28</strain>
    </source>
</reference>
<proteinExistence type="predicted"/>
<protein>
    <submittedName>
        <fullName evidence="3">VWA domain-containing protein</fullName>
    </submittedName>
</protein>
<dbReference type="Proteomes" id="UP000262379">
    <property type="component" value="Unassembled WGS sequence"/>
</dbReference>
<evidence type="ECO:0000259" key="2">
    <source>
        <dbReference type="PROSITE" id="PS50234"/>
    </source>
</evidence>
<dbReference type="RefSeq" id="WP_116624331.1">
    <property type="nucleotide sequence ID" value="NZ_QURN01000009.1"/>
</dbReference>
<dbReference type="SUPFAM" id="SSF53300">
    <property type="entry name" value="vWA-like"/>
    <property type="match status" value="1"/>
</dbReference>
<feature type="region of interest" description="Disordered" evidence="1">
    <location>
        <begin position="536"/>
        <end position="556"/>
    </location>
</feature>
<gene>
    <name evidence="3" type="ORF">DY251_12970</name>
</gene>
<organism evidence="3 4">
    <name type="scientific">Mesorhizobium denitrificans</name>
    <dbReference type="NCBI Taxonomy" id="2294114"/>
    <lineage>
        <taxon>Bacteria</taxon>
        <taxon>Pseudomonadati</taxon>
        <taxon>Pseudomonadota</taxon>
        <taxon>Alphaproteobacteria</taxon>
        <taxon>Hyphomicrobiales</taxon>
        <taxon>Phyllobacteriaceae</taxon>
        <taxon>Mesorhizobium</taxon>
    </lineage>
</organism>
<dbReference type="PANTHER" id="PTHR10579:SF43">
    <property type="entry name" value="ZINC FINGER (C3HC4-TYPE RING FINGER) FAMILY PROTEIN"/>
    <property type="match status" value="1"/>
</dbReference>
<dbReference type="PROSITE" id="PS50234">
    <property type="entry name" value="VWFA"/>
    <property type="match status" value="1"/>
</dbReference>
<name>A0A371XCW1_9HYPH</name>
<sequence length="556" mass="58512">MQLLARAFLVFFAIMAGVIGVRAEDRAIIVLDASGSMWGQIDGKPKLEIAREALRTVLQSMPADLELGLMAYGHRQKGSCEDIELVVPPAKGTAAAITTAADQMKFLGKTPLSAAVKKAAEDLKYTEEKATVILITDGLETCQADPCALGKELEQAGVDFTAHVVGFGLTADEGKQVACLAENTGGKYVQASDARQLEEALKSTVAEAVKPAPEPAPQPAPPPAPEPAKVEFNIVPSAVLNEGGEELKTTDLSYSIARAKPDGTAGDYVSTEYGAWKGNLEPGDYIMTAKVDLASTEQKVTVEAGKMATPHFVLNAGRLNIRAVPSEGAEPDGDAQIIAEYPGGDSSANYGERKFVVPAGDTKITVKLGAGEVSETFKVAAGQVIDKDIVVGVGTAVISSVYAAGGEKVDSGNLYTRIFKATKKIDGTREQVAYDYGTDPDFDLPAGDYVAVVQMDAATVEQPLSMKVGERREETVVLNAGVLAVEAPGASEIRLFEGKANLQGERQGVTYAYGEAMQSTVPAGDYLLIVTPKGDGAKKEQPVTIKAGERSEVKVQ</sequence>
<keyword evidence="4" id="KW-1185">Reference proteome</keyword>
<evidence type="ECO:0000256" key="1">
    <source>
        <dbReference type="SAM" id="MobiDB-lite"/>
    </source>
</evidence>
<dbReference type="InterPro" id="IPR036465">
    <property type="entry name" value="vWFA_dom_sf"/>
</dbReference>
<dbReference type="PANTHER" id="PTHR10579">
    <property type="entry name" value="CALCIUM-ACTIVATED CHLORIDE CHANNEL REGULATOR"/>
    <property type="match status" value="1"/>
</dbReference>
<accession>A0A371XCW1</accession>
<evidence type="ECO:0000313" key="4">
    <source>
        <dbReference type="Proteomes" id="UP000262379"/>
    </source>
</evidence>
<feature type="domain" description="VWFA" evidence="2">
    <location>
        <begin position="26"/>
        <end position="205"/>
    </location>
</feature>
<dbReference type="InterPro" id="IPR002035">
    <property type="entry name" value="VWF_A"/>
</dbReference>
<evidence type="ECO:0000313" key="3">
    <source>
        <dbReference type="EMBL" id="RFC67079.1"/>
    </source>
</evidence>
<dbReference type="AlphaFoldDB" id="A0A371XCW1"/>
<comment type="caution">
    <text evidence="3">The sequence shown here is derived from an EMBL/GenBank/DDBJ whole genome shotgun (WGS) entry which is preliminary data.</text>
</comment>
<feature type="region of interest" description="Disordered" evidence="1">
    <location>
        <begin position="207"/>
        <end position="228"/>
    </location>
</feature>
<dbReference type="Gene3D" id="3.40.50.410">
    <property type="entry name" value="von Willebrand factor, type A domain"/>
    <property type="match status" value="1"/>
</dbReference>
<dbReference type="EMBL" id="QURN01000009">
    <property type="protein sequence ID" value="RFC67079.1"/>
    <property type="molecule type" value="Genomic_DNA"/>
</dbReference>